<dbReference type="EMBL" id="HF583702">
    <property type="protein sequence ID" value="CCQ43199.1"/>
    <property type="molecule type" value="Genomic_DNA"/>
</dbReference>
<protein>
    <submittedName>
        <fullName evidence="2">Alternative protein SOX11</fullName>
    </submittedName>
</protein>
<sequence length="50" mass="5981">MMMMIMMMMMVVLMVAVVGWRGEKKMLMILIRCRDAKKLENMMKILVELK</sequence>
<evidence type="ECO:0000313" key="2">
    <source>
        <dbReference type="EMBL" id="CCQ43199.1"/>
    </source>
</evidence>
<dbReference type="OrthoDB" id="6247875at2759"/>
<accession>L8E7T1</accession>
<reference evidence="2" key="1">
    <citation type="journal article" date="2013" name="PLoS ONE">
        <title>Direct detection of alternative open reading frames translation products in human significantly expands the proteome.</title>
        <authorList>
            <person name="Vanderperre B."/>
            <person name="Lucier J.-F."/>
            <person name="Motard J."/>
            <person name="Tremblay G."/>
            <person name="Vanderperre S."/>
            <person name="Wisztorski M."/>
            <person name="Salzet M."/>
            <person name="Boisvert F.-M."/>
            <person name="Roucou X."/>
        </authorList>
    </citation>
    <scope>NUCLEOTIDE SEQUENCE</scope>
</reference>
<name>L8E7T1_HUMAN</name>
<dbReference type="AlphaFoldDB" id="L8E7T1"/>
<feature type="chain" id="PRO_5003987807" evidence="1">
    <location>
        <begin position="23"/>
        <end position="50"/>
    </location>
</feature>
<keyword evidence="1" id="KW-0732">Signal</keyword>
<proteinExistence type="predicted"/>
<dbReference type="ChiTaRS" id="SOX11">
    <property type="organism name" value="human"/>
</dbReference>
<evidence type="ECO:0000256" key="1">
    <source>
        <dbReference type="SAM" id="SignalP"/>
    </source>
</evidence>
<gene>
    <name evidence="2" type="primary">SOX11</name>
</gene>
<organism evidence="2">
    <name type="scientific">Homo sapiens</name>
    <name type="common">Human</name>
    <dbReference type="NCBI Taxonomy" id="9606"/>
    <lineage>
        <taxon>Eukaryota</taxon>
        <taxon>Metazoa</taxon>
        <taxon>Chordata</taxon>
        <taxon>Craniata</taxon>
        <taxon>Vertebrata</taxon>
        <taxon>Euteleostomi</taxon>
        <taxon>Mammalia</taxon>
        <taxon>Eutheria</taxon>
        <taxon>Euarchontoglires</taxon>
        <taxon>Primates</taxon>
        <taxon>Haplorrhini</taxon>
        <taxon>Catarrhini</taxon>
        <taxon>Hominidae</taxon>
        <taxon>Homo</taxon>
    </lineage>
</organism>
<feature type="signal peptide" evidence="1">
    <location>
        <begin position="1"/>
        <end position="22"/>
    </location>
</feature>
<dbReference type="PeptideAtlas" id="L8E7T1"/>